<evidence type="ECO:0000313" key="2">
    <source>
        <dbReference type="Proteomes" id="UP001252270"/>
    </source>
</evidence>
<proteinExistence type="predicted"/>
<reference evidence="1 2" key="1">
    <citation type="submission" date="2023-04" db="EMBL/GenBank/DDBJ databases">
        <title>A long-awaited taxogenomic arrangement of the family Halomonadaceae.</title>
        <authorList>
            <person name="De La Haba R."/>
            <person name="Chuvochina M."/>
            <person name="Wittouck S."/>
            <person name="Arahal D.R."/>
            <person name="Sanchez-Porro C."/>
            <person name="Hugenholtz P."/>
            <person name="Ventosa A."/>
        </authorList>
    </citation>
    <scope>NUCLEOTIDE SEQUENCE [LARGE SCALE GENOMIC DNA]</scope>
    <source>
        <strain evidence="1 2">DSM 17332</strain>
    </source>
</reference>
<organism evidence="1 2">
    <name type="scientific">Halomonas mongoliensis</name>
    <dbReference type="NCBI Taxonomy" id="321265"/>
    <lineage>
        <taxon>Bacteria</taxon>
        <taxon>Pseudomonadati</taxon>
        <taxon>Pseudomonadota</taxon>
        <taxon>Gammaproteobacteria</taxon>
        <taxon>Oceanospirillales</taxon>
        <taxon>Halomonadaceae</taxon>
        <taxon>Halomonas</taxon>
    </lineage>
</organism>
<keyword evidence="2" id="KW-1185">Reference proteome</keyword>
<dbReference type="EMBL" id="JARWAL010000001">
    <property type="protein sequence ID" value="MDR5891524.1"/>
    <property type="molecule type" value="Genomic_DNA"/>
</dbReference>
<protein>
    <submittedName>
        <fullName evidence="1">Uncharacterized protein</fullName>
    </submittedName>
</protein>
<accession>A0ABU1GHN6</accession>
<sequence length="74" mass="8169">MIIDLEQGDRTMLARHLTRIAGLSREAGLDAIAAEAERLRELLTLSTVPDASRVFRRLHAGILALRAGDHHRSS</sequence>
<dbReference type="RefSeq" id="WP_309635541.1">
    <property type="nucleotide sequence ID" value="NZ_JARWAL010000001.1"/>
</dbReference>
<name>A0ABU1GHN6_9GAMM</name>
<comment type="caution">
    <text evidence="1">The sequence shown here is derived from an EMBL/GenBank/DDBJ whole genome shotgun (WGS) entry which is preliminary data.</text>
</comment>
<gene>
    <name evidence="1" type="ORF">QC820_01750</name>
</gene>
<dbReference type="Proteomes" id="UP001252270">
    <property type="component" value="Unassembled WGS sequence"/>
</dbReference>
<evidence type="ECO:0000313" key="1">
    <source>
        <dbReference type="EMBL" id="MDR5891524.1"/>
    </source>
</evidence>